<dbReference type="Pfam" id="PF03537">
    <property type="entry name" value="Glyco_hydro_114"/>
    <property type="match status" value="1"/>
</dbReference>
<accession>A0A9N9LZM0</accession>
<evidence type="ECO:0000313" key="5">
    <source>
        <dbReference type="EMBL" id="CAG8980376.1"/>
    </source>
</evidence>
<feature type="chain" id="PRO_5040496310" description="alpha-galactosidase" evidence="3">
    <location>
        <begin position="20"/>
        <end position="274"/>
    </location>
</feature>
<dbReference type="AlphaFoldDB" id="A0A9N9LZM0"/>
<dbReference type="PANTHER" id="PTHR35273">
    <property type="entry name" value="ALPHA-1,4 POLYGALACTOSAMINIDASE, PUTATIVE (AFU_ORTHOLOGUE AFUA_3G07890)-RELATED"/>
    <property type="match status" value="1"/>
</dbReference>
<evidence type="ECO:0000256" key="3">
    <source>
        <dbReference type="SAM" id="SignalP"/>
    </source>
</evidence>
<comment type="caution">
    <text evidence="5">The sequence shown here is derived from an EMBL/GenBank/DDBJ whole genome shotgun (WGS) entry which is preliminary data.</text>
</comment>
<dbReference type="OrthoDB" id="2108802at2759"/>
<reference evidence="5" key="1">
    <citation type="submission" date="2021-07" db="EMBL/GenBank/DDBJ databases">
        <authorList>
            <person name="Durling M."/>
        </authorList>
    </citation>
    <scope>NUCLEOTIDE SEQUENCE</scope>
</reference>
<dbReference type="SUPFAM" id="SSF51445">
    <property type="entry name" value="(Trans)glycosidases"/>
    <property type="match status" value="1"/>
</dbReference>
<dbReference type="PANTHER" id="PTHR35273:SF2">
    <property type="entry name" value="ALPHA-GALACTOSIDASE"/>
    <property type="match status" value="1"/>
</dbReference>
<protein>
    <recommendedName>
        <fullName evidence="2">alpha-galactosidase</fullName>
        <ecNumber evidence="2">3.2.1.22</ecNumber>
    </recommendedName>
</protein>
<dbReference type="Gene3D" id="3.20.20.70">
    <property type="entry name" value="Aldolase class I"/>
    <property type="match status" value="2"/>
</dbReference>
<evidence type="ECO:0000256" key="2">
    <source>
        <dbReference type="ARBA" id="ARBA00012755"/>
    </source>
</evidence>
<evidence type="ECO:0000259" key="4">
    <source>
        <dbReference type="Pfam" id="PF03537"/>
    </source>
</evidence>
<keyword evidence="3" id="KW-0732">Signal</keyword>
<organism evidence="5 6">
    <name type="scientific">Hymenoscyphus albidus</name>
    <dbReference type="NCBI Taxonomy" id="595503"/>
    <lineage>
        <taxon>Eukaryota</taxon>
        <taxon>Fungi</taxon>
        <taxon>Dikarya</taxon>
        <taxon>Ascomycota</taxon>
        <taxon>Pezizomycotina</taxon>
        <taxon>Leotiomycetes</taxon>
        <taxon>Helotiales</taxon>
        <taxon>Helotiaceae</taxon>
        <taxon>Hymenoscyphus</taxon>
    </lineage>
</organism>
<evidence type="ECO:0000313" key="6">
    <source>
        <dbReference type="Proteomes" id="UP000701801"/>
    </source>
</evidence>
<dbReference type="InterPro" id="IPR013785">
    <property type="entry name" value="Aldolase_TIM"/>
</dbReference>
<dbReference type="GO" id="GO:0004557">
    <property type="term" value="F:alpha-galactosidase activity"/>
    <property type="evidence" value="ECO:0007669"/>
    <property type="project" value="UniProtKB-EC"/>
</dbReference>
<proteinExistence type="predicted"/>
<feature type="domain" description="Glycoside-hydrolase family GH114 TIM-barrel" evidence="4">
    <location>
        <begin position="41"/>
        <end position="273"/>
    </location>
</feature>
<name>A0A9N9LZM0_9HELO</name>
<sequence>MASLALLTIVLSLIRISISKPTASKSIETSQVYWQPQPPLKWQIISHSDIGDPDLAGIDVYDVDLYSTSHEDVNTLKKNGKKVICYFSAGTWEDWRPDADQFDKAEFGNEVGKGDFTDEGFWPGEYWLNIRSPSVVDRMIARLQVAKDKGYPQPNQSSRATTGFSFTQTDAIVFLRELAAEAHQRGLSIGVKNSIPILDQVSSFIDYAVNEQCVANAECAMYEDFLDSNKPVFHVEYASTDDLSNVSEDEIRNSCASEGVSMISPIIKTHALDS</sequence>
<gene>
    <name evidence="5" type="ORF">HYALB_00013723</name>
</gene>
<keyword evidence="6" id="KW-1185">Reference proteome</keyword>
<feature type="non-terminal residue" evidence="5">
    <location>
        <position position="274"/>
    </location>
</feature>
<feature type="signal peptide" evidence="3">
    <location>
        <begin position="1"/>
        <end position="19"/>
    </location>
</feature>
<evidence type="ECO:0000256" key="1">
    <source>
        <dbReference type="ARBA" id="ARBA00001255"/>
    </source>
</evidence>
<dbReference type="EC" id="3.2.1.22" evidence="2"/>
<dbReference type="InterPro" id="IPR004352">
    <property type="entry name" value="GH114_TIM-barrel"/>
</dbReference>
<dbReference type="InterPro" id="IPR017853">
    <property type="entry name" value="GH"/>
</dbReference>
<comment type="catalytic activity">
    <reaction evidence="1">
        <text>Hydrolysis of terminal, non-reducing alpha-D-galactose residues in alpha-D-galactosides, including galactose oligosaccharides, galactomannans and galactolipids.</text>
        <dbReference type="EC" id="3.2.1.22"/>
    </reaction>
</comment>
<dbReference type="EMBL" id="CAJVRM010000384">
    <property type="protein sequence ID" value="CAG8980376.1"/>
    <property type="molecule type" value="Genomic_DNA"/>
</dbReference>
<dbReference type="Proteomes" id="UP000701801">
    <property type="component" value="Unassembled WGS sequence"/>
</dbReference>